<keyword evidence="3" id="KW-1185">Reference proteome</keyword>
<proteinExistence type="predicted"/>
<evidence type="ECO:0000313" key="3">
    <source>
        <dbReference type="Proteomes" id="UP000499080"/>
    </source>
</evidence>
<organism evidence="2 3">
    <name type="scientific">Araneus ventricosus</name>
    <name type="common">Orbweaver spider</name>
    <name type="synonym">Epeira ventricosa</name>
    <dbReference type="NCBI Taxonomy" id="182803"/>
    <lineage>
        <taxon>Eukaryota</taxon>
        <taxon>Metazoa</taxon>
        <taxon>Ecdysozoa</taxon>
        <taxon>Arthropoda</taxon>
        <taxon>Chelicerata</taxon>
        <taxon>Arachnida</taxon>
        <taxon>Araneae</taxon>
        <taxon>Araneomorphae</taxon>
        <taxon>Entelegynae</taxon>
        <taxon>Araneoidea</taxon>
        <taxon>Araneidae</taxon>
        <taxon>Araneus</taxon>
    </lineage>
</organism>
<accession>A0A4Y2RYK4</accession>
<dbReference type="Proteomes" id="UP000499080">
    <property type="component" value="Unassembled WGS sequence"/>
</dbReference>
<evidence type="ECO:0000256" key="1">
    <source>
        <dbReference type="SAM" id="MobiDB-lite"/>
    </source>
</evidence>
<evidence type="ECO:0000313" key="2">
    <source>
        <dbReference type="EMBL" id="GBN80938.1"/>
    </source>
</evidence>
<name>A0A4Y2RYK4_ARAVE</name>
<dbReference type="EMBL" id="BGPR01019095">
    <property type="protein sequence ID" value="GBN80938.1"/>
    <property type="molecule type" value="Genomic_DNA"/>
</dbReference>
<protein>
    <submittedName>
        <fullName evidence="2">Uncharacterized protein</fullName>
    </submittedName>
</protein>
<sequence>MVGCGKGCKALPVITKTSDRQPRTSDVQAAAEQEKDEKVTETKTEKVIDLTDLKDSLQALTEVKMLLQEFPTLLEADRHCREAQTKQEKRS</sequence>
<comment type="caution">
    <text evidence="2">The sequence shown here is derived from an EMBL/GenBank/DDBJ whole genome shotgun (WGS) entry which is preliminary data.</text>
</comment>
<gene>
    <name evidence="2" type="ORF">AVEN_72812_1</name>
</gene>
<feature type="region of interest" description="Disordered" evidence="1">
    <location>
        <begin position="15"/>
        <end position="43"/>
    </location>
</feature>
<dbReference type="AlphaFoldDB" id="A0A4Y2RYK4"/>
<feature type="compositionally biased region" description="Basic and acidic residues" evidence="1">
    <location>
        <begin position="32"/>
        <end position="43"/>
    </location>
</feature>
<reference evidence="2 3" key="1">
    <citation type="journal article" date="2019" name="Sci. Rep.">
        <title>Orb-weaving spider Araneus ventricosus genome elucidates the spidroin gene catalogue.</title>
        <authorList>
            <person name="Kono N."/>
            <person name="Nakamura H."/>
            <person name="Ohtoshi R."/>
            <person name="Moran D.A.P."/>
            <person name="Shinohara A."/>
            <person name="Yoshida Y."/>
            <person name="Fujiwara M."/>
            <person name="Mori M."/>
            <person name="Tomita M."/>
            <person name="Arakawa K."/>
        </authorList>
    </citation>
    <scope>NUCLEOTIDE SEQUENCE [LARGE SCALE GENOMIC DNA]</scope>
</reference>